<comment type="catalytic activity">
    <reaction evidence="12 14">
        <text>hydrolysis of (1-&gt;4)-alpha-D-glucosidic linkage in 4-alpha-D-[(1-&gt;4)-alpha-D-glucanosyl]n trehalose to yield trehalose and (1-&gt;4)-alpha-D-glucan.</text>
        <dbReference type="EC" id="3.2.1.141"/>
    </reaction>
</comment>
<dbReference type="InterPro" id="IPR022567">
    <property type="entry name" value="DUF3459"/>
</dbReference>
<keyword evidence="6" id="KW-0963">Cytoplasm</keyword>
<comment type="subcellular location">
    <subcellularLocation>
        <location evidence="1 15">Cytoplasm</location>
    </subcellularLocation>
</comment>
<evidence type="ECO:0000259" key="18">
    <source>
        <dbReference type="SMART" id="SM00642"/>
    </source>
</evidence>
<dbReference type="InterPro" id="IPR044901">
    <property type="entry name" value="Trehalose_TreZ_E-set_sf"/>
</dbReference>
<protein>
    <recommendedName>
        <fullName evidence="5 13">Malto-oligosyltrehalose trehalohydrolase</fullName>
        <shortName evidence="14">MTHase</shortName>
        <ecNumber evidence="4 13">3.2.1.141</ecNumber>
    </recommendedName>
    <alternativeName>
        <fullName evidence="11 14">4-alpha-D-((1-&gt;4)-alpha-D-glucano)trehalose trehalohydrolase</fullName>
    </alternativeName>
    <alternativeName>
        <fullName evidence="10 14">Maltooligosyl trehalose trehalohydrolase</fullName>
    </alternativeName>
</protein>
<evidence type="ECO:0000256" key="14">
    <source>
        <dbReference type="PIRNR" id="PIRNR006337"/>
    </source>
</evidence>
<evidence type="ECO:0000313" key="19">
    <source>
        <dbReference type="EMBL" id="SEM46422.1"/>
    </source>
</evidence>
<evidence type="ECO:0000256" key="11">
    <source>
        <dbReference type="ARBA" id="ARBA00033284"/>
    </source>
</evidence>
<gene>
    <name evidence="19" type="ORF">SAMN04515666_1127</name>
</gene>
<proteinExistence type="inferred from homology"/>
<name>A0A1H7YJJ5_9HYPH</name>
<dbReference type="UniPathway" id="UPA00299"/>
<dbReference type="RefSeq" id="WP_091841818.1">
    <property type="nucleotide sequence ID" value="NZ_FOAN01000012.1"/>
</dbReference>
<evidence type="ECO:0000256" key="6">
    <source>
        <dbReference type="ARBA" id="ARBA00022490"/>
    </source>
</evidence>
<evidence type="ECO:0000256" key="10">
    <source>
        <dbReference type="ARBA" id="ARBA00032057"/>
    </source>
</evidence>
<comment type="similarity">
    <text evidence="3 14">Belongs to the glycosyl hydrolase 13 family.</text>
</comment>
<evidence type="ECO:0000256" key="7">
    <source>
        <dbReference type="ARBA" id="ARBA00022801"/>
    </source>
</evidence>
<dbReference type="AlphaFoldDB" id="A0A1H7YJJ5"/>
<dbReference type="EC" id="3.2.1.141" evidence="4 13"/>
<sequence length="585" mass="64734">MLDASRDIAAASPSAIPRFGAWREKNETVFRIWAPAIAKLSIEIDGSAGVAMAPLANGWHEYRADLPFGTRYRYLLPDGTAIPDPASRRQEGGVHGESVLVSPDDHVWRCPDWRGRPWRETILYELHVGLLGGFVGVERELPRLAELGITAIELMPIADFPGSRNWGYDGVLQFAPAAAYGSAAELKSLIDRAHELGLSVFLDVVFNHFGPDGCYLHTHSPEFFKAGSQTPWGAGIDFDRPEVRAFYRACAVQWLDEFRFDGLRFDAVHAIPSAEFLLELEQDIRAALPRERHIHLVVENEDNDADLLGAYDAQWNDDFHHAVHVLLTGETRTYYASFAPAPLRHLARILESGFAFQGEVTPSRGRPRGKPSGHLAPSRFVNCLQNHDQIGNRLFGERLLALAEPAKVKVAAALLLLNPQIPMLFMGEEHGSRTPFYYFTDHNEELAQAVREGRKREFAHEDHGGDPLALDPNAADTFEASRPQPGDDAYDWLALYRELIGVRRRLIVPDLDNCRSTGAEPLGAQALKAIWRLGRCSLVLFANFGEEAVKAPSSAGRAIFSLGTAVLEADAVQLEGPSFLALLSD</sequence>
<dbReference type="InterPro" id="IPR006047">
    <property type="entry name" value="GH13_cat_dom"/>
</dbReference>
<dbReference type="GO" id="GO:0005992">
    <property type="term" value="P:trehalose biosynthetic process"/>
    <property type="evidence" value="ECO:0007669"/>
    <property type="project" value="UniProtKB-UniRule"/>
</dbReference>
<dbReference type="InterPro" id="IPR012768">
    <property type="entry name" value="Trehalose_TreZ"/>
</dbReference>
<dbReference type="SUPFAM" id="SSF81296">
    <property type="entry name" value="E set domains"/>
    <property type="match status" value="1"/>
</dbReference>
<keyword evidence="20" id="KW-1185">Reference proteome</keyword>
<dbReference type="InterPro" id="IPR014756">
    <property type="entry name" value="Ig_E-set"/>
</dbReference>
<feature type="active site" description="Nucleophile" evidence="15">
    <location>
        <position position="266"/>
    </location>
</feature>
<dbReference type="SUPFAM" id="SSF51445">
    <property type="entry name" value="(Trans)glycosidases"/>
    <property type="match status" value="1"/>
</dbReference>
<reference evidence="20" key="1">
    <citation type="submission" date="2016-10" db="EMBL/GenBank/DDBJ databases">
        <authorList>
            <person name="Varghese N."/>
            <person name="Submissions S."/>
        </authorList>
    </citation>
    <scope>NUCLEOTIDE SEQUENCE [LARGE SCALE GENOMIC DNA]</scope>
    <source>
        <strain evidence="20">LMG 26383,CCUG 61248,R- 45681</strain>
    </source>
</reference>
<dbReference type="Proteomes" id="UP000199664">
    <property type="component" value="Unassembled WGS sequence"/>
</dbReference>
<evidence type="ECO:0000256" key="5">
    <source>
        <dbReference type="ARBA" id="ARBA00015938"/>
    </source>
</evidence>
<evidence type="ECO:0000256" key="15">
    <source>
        <dbReference type="PIRSR" id="PIRSR006337-1"/>
    </source>
</evidence>
<dbReference type="SMART" id="SM00642">
    <property type="entry name" value="Aamy"/>
    <property type="match status" value="1"/>
</dbReference>
<evidence type="ECO:0000256" key="3">
    <source>
        <dbReference type="ARBA" id="ARBA00008061"/>
    </source>
</evidence>
<dbReference type="NCBIfam" id="TIGR02402">
    <property type="entry name" value="trehalose_TreZ"/>
    <property type="match status" value="1"/>
</dbReference>
<evidence type="ECO:0000256" key="2">
    <source>
        <dbReference type="ARBA" id="ARBA00005199"/>
    </source>
</evidence>
<dbReference type="PANTHER" id="PTHR43651">
    <property type="entry name" value="1,4-ALPHA-GLUCAN-BRANCHING ENZYME"/>
    <property type="match status" value="1"/>
</dbReference>
<keyword evidence="8" id="KW-0119">Carbohydrate metabolism</keyword>
<feature type="binding site" evidence="16">
    <location>
        <begin position="387"/>
        <end position="392"/>
    </location>
    <ligand>
        <name>substrate</name>
    </ligand>
</feature>
<dbReference type="GO" id="GO:0033942">
    <property type="term" value="F:4-alpha-D-(1-&gt;4)-alpha-D-glucanotrehalose trehalohydrolase activity"/>
    <property type="evidence" value="ECO:0007669"/>
    <property type="project" value="UniProtKB-EC"/>
</dbReference>
<evidence type="ECO:0000256" key="13">
    <source>
        <dbReference type="NCBIfam" id="TIGR02402"/>
    </source>
</evidence>
<evidence type="ECO:0000256" key="12">
    <source>
        <dbReference type="ARBA" id="ARBA00034013"/>
    </source>
</evidence>
<evidence type="ECO:0000256" key="1">
    <source>
        <dbReference type="ARBA" id="ARBA00004496"/>
    </source>
</evidence>
<dbReference type="Gene3D" id="1.10.10.760">
    <property type="entry name" value="E-set domains of sugar-utilizing enzymes"/>
    <property type="match status" value="1"/>
</dbReference>
<evidence type="ECO:0000313" key="20">
    <source>
        <dbReference type="Proteomes" id="UP000199664"/>
    </source>
</evidence>
<dbReference type="InterPro" id="IPR013783">
    <property type="entry name" value="Ig-like_fold"/>
</dbReference>
<comment type="pathway">
    <text evidence="2 14">Glycan biosynthesis; trehalose biosynthesis.</text>
</comment>
<accession>A0A1H7YJJ5</accession>
<dbReference type="GO" id="GO:0005737">
    <property type="term" value="C:cytoplasm"/>
    <property type="evidence" value="ECO:0007669"/>
    <property type="project" value="UniProtKB-SubCell"/>
</dbReference>
<dbReference type="STRING" id="1036779.SAMN04515666_1127"/>
<keyword evidence="7 14" id="KW-0378">Hydrolase</keyword>
<organism evidence="19 20">
    <name type="scientific">Bosea lupini</name>
    <dbReference type="NCBI Taxonomy" id="1036779"/>
    <lineage>
        <taxon>Bacteria</taxon>
        <taxon>Pseudomonadati</taxon>
        <taxon>Pseudomonadota</taxon>
        <taxon>Alphaproteobacteria</taxon>
        <taxon>Hyphomicrobiales</taxon>
        <taxon>Boseaceae</taxon>
        <taxon>Bosea</taxon>
    </lineage>
</organism>
<dbReference type="CDD" id="cd11325">
    <property type="entry name" value="AmyAc_GTHase"/>
    <property type="match status" value="1"/>
</dbReference>
<feature type="site" description="Transition state stabilizer" evidence="17">
    <location>
        <position position="388"/>
    </location>
</feature>
<dbReference type="PANTHER" id="PTHR43651:SF11">
    <property type="entry name" value="MALTO-OLIGOSYLTREHALOSE TREHALOHYDROLASE"/>
    <property type="match status" value="1"/>
</dbReference>
<evidence type="ECO:0000256" key="16">
    <source>
        <dbReference type="PIRSR" id="PIRSR006337-2"/>
    </source>
</evidence>
<evidence type="ECO:0000256" key="9">
    <source>
        <dbReference type="ARBA" id="ARBA00023295"/>
    </source>
</evidence>
<dbReference type="Pfam" id="PF00128">
    <property type="entry name" value="Alpha-amylase"/>
    <property type="match status" value="1"/>
</dbReference>
<evidence type="ECO:0000256" key="8">
    <source>
        <dbReference type="ARBA" id="ARBA00023277"/>
    </source>
</evidence>
<dbReference type="Gene3D" id="3.20.20.80">
    <property type="entry name" value="Glycosidases"/>
    <property type="match status" value="1"/>
</dbReference>
<dbReference type="PIRSF" id="PIRSF006337">
    <property type="entry name" value="Trehalose_TreZ"/>
    <property type="match status" value="1"/>
</dbReference>
<dbReference type="InterPro" id="IPR017853">
    <property type="entry name" value="GH"/>
</dbReference>
<evidence type="ECO:0000256" key="17">
    <source>
        <dbReference type="PIRSR" id="PIRSR006337-3"/>
    </source>
</evidence>
<feature type="active site" description="Proton donor" evidence="15">
    <location>
        <position position="299"/>
    </location>
</feature>
<dbReference type="OrthoDB" id="9800174at2"/>
<dbReference type="EMBL" id="FOAN01000012">
    <property type="protein sequence ID" value="SEM46422.1"/>
    <property type="molecule type" value="Genomic_DNA"/>
</dbReference>
<feature type="binding site" evidence="16">
    <location>
        <begin position="264"/>
        <end position="269"/>
    </location>
    <ligand>
        <name>substrate</name>
    </ligand>
</feature>
<feature type="binding site" evidence="16">
    <location>
        <begin position="317"/>
        <end position="321"/>
    </location>
    <ligand>
        <name>substrate</name>
    </ligand>
</feature>
<keyword evidence="9 14" id="KW-0326">Glycosidase</keyword>
<dbReference type="Gene3D" id="2.60.40.10">
    <property type="entry name" value="Immunoglobulins"/>
    <property type="match status" value="1"/>
</dbReference>
<feature type="domain" description="Glycosyl hydrolase family 13 catalytic" evidence="18">
    <location>
        <begin position="121"/>
        <end position="503"/>
    </location>
</feature>
<dbReference type="Pfam" id="PF11941">
    <property type="entry name" value="DUF3459"/>
    <property type="match status" value="1"/>
</dbReference>
<evidence type="ECO:0000256" key="4">
    <source>
        <dbReference type="ARBA" id="ARBA00012268"/>
    </source>
</evidence>
<dbReference type="CDD" id="cd02853">
    <property type="entry name" value="E_set_MTHase_like_N"/>
    <property type="match status" value="1"/>
</dbReference>